<dbReference type="PANTHER" id="PTHR21600:SF44">
    <property type="entry name" value="RIBOSOMAL LARGE SUBUNIT PSEUDOURIDINE SYNTHASE D"/>
    <property type="match status" value="1"/>
</dbReference>
<dbReference type="PROSITE" id="PS01129">
    <property type="entry name" value="PSI_RLU"/>
    <property type="match status" value="1"/>
</dbReference>
<gene>
    <name evidence="9" type="ORF">IAG03_02615</name>
</gene>
<dbReference type="InterPro" id="IPR050188">
    <property type="entry name" value="RluA_PseudoU_synthase"/>
</dbReference>
<keyword evidence="10" id="KW-1185">Reference proteome</keyword>
<dbReference type="PROSITE" id="PS50889">
    <property type="entry name" value="S4"/>
    <property type="match status" value="1"/>
</dbReference>
<evidence type="ECO:0000259" key="8">
    <source>
        <dbReference type="SMART" id="SM00363"/>
    </source>
</evidence>
<keyword evidence="3 6" id="KW-0694">RNA-binding</keyword>
<dbReference type="SUPFAM" id="SSF55120">
    <property type="entry name" value="Pseudouridine synthase"/>
    <property type="match status" value="1"/>
</dbReference>
<evidence type="ECO:0000313" key="9">
    <source>
        <dbReference type="EMBL" id="MBC8532910.1"/>
    </source>
</evidence>
<dbReference type="InterPro" id="IPR036986">
    <property type="entry name" value="S4_RNA-bd_sf"/>
</dbReference>
<evidence type="ECO:0000256" key="3">
    <source>
        <dbReference type="ARBA" id="ARBA00022884"/>
    </source>
</evidence>
<comment type="caution">
    <text evidence="9">The sequence shown here is derived from an EMBL/GenBank/DDBJ whole genome shotgun (WGS) entry which is preliminary data.</text>
</comment>
<dbReference type="RefSeq" id="WP_249318185.1">
    <property type="nucleotide sequence ID" value="NZ_JACRSN010000003.1"/>
</dbReference>
<dbReference type="Gene3D" id="3.30.2350.10">
    <property type="entry name" value="Pseudouridine synthase"/>
    <property type="match status" value="1"/>
</dbReference>
<keyword evidence="4 7" id="KW-0413">Isomerase</keyword>
<comment type="similarity">
    <text evidence="2 7">Belongs to the pseudouridine synthase RluA family.</text>
</comment>
<dbReference type="GO" id="GO:0120159">
    <property type="term" value="F:rRNA pseudouridine synthase activity"/>
    <property type="evidence" value="ECO:0007669"/>
    <property type="project" value="UniProtKB-ARBA"/>
</dbReference>
<dbReference type="AlphaFoldDB" id="A0A926HRL4"/>
<dbReference type="SUPFAM" id="SSF55174">
    <property type="entry name" value="Alpha-L RNA-binding motif"/>
    <property type="match status" value="1"/>
</dbReference>
<dbReference type="Gene3D" id="3.10.290.10">
    <property type="entry name" value="RNA-binding S4 domain"/>
    <property type="match status" value="1"/>
</dbReference>
<organism evidence="9 10">
    <name type="scientific">Yeguia hominis</name>
    <dbReference type="NCBI Taxonomy" id="2763662"/>
    <lineage>
        <taxon>Bacteria</taxon>
        <taxon>Bacillati</taxon>
        <taxon>Bacillota</taxon>
        <taxon>Clostridia</taxon>
        <taxon>Eubacteriales</taxon>
        <taxon>Yeguiaceae</taxon>
        <taxon>Yeguia</taxon>
    </lineage>
</organism>
<dbReference type="NCBIfam" id="TIGR00005">
    <property type="entry name" value="rluA_subfam"/>
    <property type="match status" value="1"/>
</dbReference>
<accession>A0A926HRL4</accession>
<protein>
    <recommendedName>
        <fullName evidence="7">Pseudouridine synthase</fullName>
        <ecNumber evidence="7">5.4.99.-</ecNumber>
    </recommendedName>
</protein>
<dbReference type="Proteomes" id="UP000651482">
    <property type="component" value="Unassembled WGS sequence"/>
</dbReference>
<dbReference type="SMART" id="SM00363">
    <property type="entry name" value="S4"/>
    <property type="match status" value="1"/>
</dbReference>
<sequence length="306" mass="33758">MSRQIQISIPEQQAARIDKLIADAEESLTRSAAQKLIAEGHVLLNGVCAQKSAMPKPGDVLVVEIPNPEPIAAKPENIPLEILYEDDDLLVVNKPKGMVVHPAAGNYDGTLVNALLYHCGDSLSGINGEIRPGIVHRIDKDTSGLLIVAKNDAAHQALAKQIQAHSFTRIYEAVVYGNLKENEGTVDAPIGRHPVKRKMMAVEPKHGRPAVTHYTVIRRYRGFTHIRLRLETGRTHQIRVHMAYLGHPIAGDPVYGPKKVITALAGQCLHARVIGFVHPRDGRYLEFESPLPDSFLRFLHTLTPIE</sequence>
<reference evidence="9" key="1">
    <citation type="submission" date="2020-08" db="EMBL/GenBank/DDBJ databases">
        <title>Genome public.</title>
        <authorList>
            <person name="Liu C."/>
            <person name="Sun Q."/>
        </authorList>
    </citation>
    <scope>NUCLEOTIDE SEQUENCE</scope>
    <source>
        <strain evidence="9">NSJ-40</strain>
    </source>
</reference>
<comment type="function">
    <text evidence="7">Responsible for synthesis of pseudouridine from uracil.</text>
</comment>
<proteinExistence type="inferred from homology"/>
<dbReference type="InterPro" id="IPR006225">
    <property type="entry name" value="PsdUridine_synth_RluC/D"/>
</dbReference>
<dbReference type="EMBL" id="JACRSN010000003">
    <property type="protein sequence ID" value="MBC8532910.1"/>
    <property type="molecule type" value="Genomic_DNA"/>
</dbReference>
<feature type="active site" evidence="5">
    <location>
        <position position="139"/>
    </location>
</feature>
<dbReference type="CDD" id="cd02869">
    <property type="entry name" value="PseudoU_synth_RluA_like"/>
    <property type="match status" value="1"/>
</dbReference>
<dbReference type="GO" id="GO:0003723">
    <property type="term" value="F:RNA binding"/>
    <property type="evidence" value="ECO:0007669"/>
    <property type="project" value="UniProtKB-KW"/>
</dbReference>
<evidence type="ECO:0000256" key="1">
    <source>
        <dbReference type="ARBA" id="ARBA00000073"/>
    </source>
</evidence>
<dbReference type="FunFam" id="3.30.2350.10:FF:000006">
    <property type="entry name" value="Pseudouridine synthase"/>
    <property type="match status" value="1"/>
</dbReference>
<dbReference type="InterPro" id="IPR002942">
    <property type="entry name" value="S4_RNA-bd"/>
</dbReference>
<evidence type="ECO:0000256" key="7">
    <source>
        <dbReference type="RuleBase" id="RU362028"/>
    </source>
</evidence>
<dbReference type="Pfam" id="PF00849">
    <property type="entry name" value="PseudoU_synth_2"/>
    <property type="match status" value="1"/>
</dbReference>
<dbReference type="GO" id="GO:0000455">
    <property type="term" value="P:enzyme-directed rRNA pseudouridine synthesis"/>
    <property type="evidence" value="ECO:0007669"/>
    <property type="project" value="UniProtKB-ARBA"/>
</dbReference>
<dbReference type="CDD" id="cd00165">
    <property type="entry name" value="S4"/>
    <property type="match status" value="1"/>
</dbReference>
<comment type="catalytic activity">
    <reaction evidence="1 7">
        <text>a uridine in RNA = a pseudouridine in RNA</text>
        <dbReference type="Rhea" id="RHEA:48348"/>
        <dbReference type="Rhea" id="RHEA-COMP:12068"/>
        <dbReference type="Rhea" id="RHEA-COMP:12069"/>
        <dbReference type="ChEBI" id="CHEBI:65314"/>
        <dbReference type="ChEBI" id="CHEBI:65315"/>
    </reaction>
</comment>
<evidence type="ECO:0000256" key="4">
    <source>
        <dbReference type="ARBA" id="ARBA00023235"/>
    </source>
</evidence>
<evidence type="ECO:0000256" key="2">
    <source>
        <dbReference type="ARBA" id="ARBA00010876"/>
    </source>
</evidence>
<dbReference type="InterPro" id="IPR020103">
    <property type="entry name" value="PsdUridine_synth_cat_dom_sf"/>
</dbReference>
<dbReference type="PANTHER" id="PTHR21600">
    <property type="entry name" value="MITOCHONDRIAL RNA PSEUDOURIDINE SYNTHASE"/>
    <property type="match status" value="1"/>
</dbReference>
<evidence type="ECO:0000256" key="6">
    <source>
        <dbReference type="PROSITE-ProRule" id="PRU00182"/>
    </source>
</evidence>
<evidence type="ECO:0000256" key="5">
    <source>
        <dbReference type="PIRSR" id="PIRSR606225-1"/>
    </source>
</evidence>
<name>A0A926HRL4_9FIRM</name>
<evidence type="ECO:0000313" key="10">
    <source>
        <dbReference type="Proteomes" id="UP000651482"/>
    </source>
</evidence>
<dbReference type="Pfam" id="PF01479">
    <property type="entry name" value="S4"/>
    <property type="match status" value="1"/>
</dbReference>
<dbReference type="InterPro" id="IPR006224">
    <property type="entry name" value="PsdUridine_synth_RluA-like_CS"/>
</dbReference>
<dbReference type="InterPro" id="IPR006145">
    <property type="entry name" value="PsdUridine_synth_RsuA/RluA"/>
</dbReference>
<dbReference type="EC" id="5.4.99.-" evidence="7"/>
<feature type="domain" description="RNA-binding S4" evidence="8">
    <location>
        <begin position="15"/>
        <end position="79"/>
    </location>
</feature>